<evidence type="ECO:0000256" key="1">
    <source>
        <dbReference type="ARBA" id="ARBA00022490"/>
    </source>
</evidence>
<dbReference type="RefSeq" id="WP_038500468.1">
    <property type="nucleotide sequence ID" value="NZ_CP009238.1"/>
</dbReference>
<dbReference type="OrthoDB" id="5294622at2"/>
<dbReference type="Gene3D" id="2.60.440.10">
    <property type="entry name" value="YacF-like domains"/>
    <property type="match status" value="1"/>
</dbReference>
<dbReference type="eggNOG" id="COG4582">
    <property type="taxonomic scope" value="Bacteria"/>
</dbReference>
<dbReference type="Proteomes" id="UP000028945">
    <property type="component" value="Chromosome"/>
</dbReference>
<dbReference type="PANTHER" id="PTHR39455:SF1">
    <property type="entry name" value="CELL DIVISION PROTEIN ZAPD"/>
    <property type="match status" value="1"/>
</dbReference>
<dbReference type="KEGG" id="bpsi:IX83_06620"/>
<dbReference type="GO" id="GO:0032153">
    <property type="term" value="C:cell division site"/>
    <property type="evidence" value="ECO:0007669"/>
    <property type="project" value="TreeGrafter"/>
</dbReference>
<dbReference type="SUPFAM" id="SSF160950">
    <property type="entry name" value="YacF-like"/>
    <property type="match status" value="1"/>
</dbReference>
<dbReference type="HAMAP" id="MF_01092">
    <property type="entry name" value="ZapD"/>
    <property type="match status" value="1"/>
</dbReference>
<sequence>MVLFEFSLIERVRSLIRLEALFERLLELSKQQDPLMQQVAIKVLFELVDACERAEIRSGLMQEIDKQKQSIEAYRGCEGVNDTAIDKAIHRLQTVADKLTECERLGQSVRDNKWLIQVRNRFSSFGFATPAEVPVYYLWQTTPVQERMDMLNTWIVPLLPLYNAIKLLLENLRNSAPMVEMVSKADGTYCEVLKGKSYQLARIQISGSLRIYPELTANRHMMSVSFKCLDERLESDFARQKIPFQMALCHL</sequence>
<dbReference type="STRING" id="1072685.IX83_06620"/>
<keyword evidence="2 5" id="KW-0132">Cell division</keyword>
<dbReference type="InterPro" id="IPR009777">
    <property type="entry name" value="ZapD"/>
</dbReference>
<proteinExistence type="inferred from homology"/>
<keyword evidence="1 5" id="KW-0963">Cytoplasm</keyword>
<comment type="subcellular location">
    <subcellularLocation>
        <location evidence="5">Cytoplasm</location>
    </subcellularLocation>
    <text evidence="5">Localizes to mid-cell in an FtsZ-dependent manner.</text>
</comment>
<keyword evidence="4 5" id="KW-0131">Cell cycle</keyword>
<dbReference type="Gene3D" id="1.10.3900.10">
    <property type="entry name" value="YacF-like"/>
    <property type="match status" value="1"/>
</dbReference>
<dbReference type="HOGENOM" id="CLU_076303_0_1_4"/>
<comment type="function">
    <text evidence="5">Cell division factor that enhances FtsZ-ring assembly. Directly interacts with FtsZ and promotes bundling of FtsZ protofilaments, with a reduction in FtsZ GTPase activity.</text>
</comment>
<comment type="subunit">
    <text evidence="5">Interacts with FtsZ.</text>
</comment>
<evidence type="ECO:0000256" key="5">
    <source>
        <dbReference type="HAMAP-Rule" id="MF_01092"/>
    </source>
</evidence>
<evidence type="ECO:0000313" key="6">
    <source>
        <dbReference type="EMBL" id="AIL33028.1"/>
    </source>
</evidence>
<organism evidence="6 7">
    <name type="scientific">Basilea psittacipulmonis DSM 24701</name>
    <dbReference type="NCBI Taxonomy" id="1072685"/>
    <lineage>
        <taxon>Bacteria</taxon>
        <taxon>Pseudomonadati</taxon>
        <taxon>Pseudomonadota</taxon>
        <taxon>Betaproteobacteria</taxon>
        <taxon>Burkholderiales</taxon>
        <taxon>Alcaligenaceae</taxon>
        <taxon>Basilea</taxon>
    </lineage>
</organism>
<accession>A0A077DIM3</accession>
<evidence type="ECO:0000256" key="4">
    <source>
        <dbReference type="ARBA" id="ARBA00023306"/>
    </source>
</evidence>
<evidence type="ECO:0000256" key="3">
    <source>
        <dbReference type="ARBA" id="ARBA00023210"/>
    </source>
</evidence>
<dbReference type="GO" id="GO:0000917">
    <property type="term" value="P:division septum assembly"/>
    <property type="evidence" value="ECO:0007669"/>
    <property type="project" value="UniProtKB-KW"/>
</dbReference>
<comment type="similarity">
    <text evidence="5">Belongs to the ZapD family.</text>
</comment>
<evidence type="ECO:0000256" key="2">
    <source>
        <dbReference type="ARBA" id="ARBA00022618"/>
    </source>
</evidence>
<dbReference type="Pfam" id="PF07072">
    <property type="entry name" value="ZapD"/>
    <property type="match status" value="1"/>
</dbReference>
<dbReference type="GO" id="GO:0043093">
    <property type="term" value="P:FtsZ-dependent cytokinesis"/>
    <property type="evidence" value="ECO:0007669"/>
    <property type="project" value="UniProtKB-UniRule"/>
</dbReference>
<dbReference type="GO" id="GO:0005737">
    <property type="term" value="C:cytoplasm"/>
    <property type="evidence" value="ECO:0007669"/>
    <property type="project" value="UniProtKB-SubCell"/>
</dbReference>
<evidence type="ECO:0000313" key="7">
    <source>
        <dbReference type="Proteomes" id="UP000028945"/>
    </source>
</evidence>
<reference evidence="6 7" key="1">
    <citation type="journal article" date="2014" name="BMC Genomics">
        <title>A genomic perspective on a new bacterial genus and species from the Alcaligenaceae family, Basilea psittacipulmonis.</title>
        <authorList>
            <person name="Whiteson K.L."/>
            <person name="Hernandez D."/>
            <person name="Lazarevic V."/>
            <person name="Gaia N."/>
            <person name="Farinelli L."/>
            <person name="Francois P."/>
            <person name="Pilo P."/>
            <person name="Frey J."/>
            <person name="Schrenzel J."/>
        </authorList>
    </citation>
    <scope>NUCLEOTIDE SEQUENCE [LARGE SCALE GENOMIC DNA]</scope>
    <source>
        <strain evidence="6 7">DSM 24701</strain>
    </source>
</reference>
<dbReference type="InterPro" id="IPR027462">
    <property type="entry name" value="ZapD_C"/>
</dbReference>
<dbReference type="EMBL" id="CP009238">
    <property type="protein sequence ID" value="AIL33028.1"/>
    <property type="molecule type" value="Genomic_DNA"/>
</dbReference>
<keyword evidence="3 5" id="KW-0717">Septation</keyword>
<name>A0A077DIM3_9BURK</name>
<dbReference type="PANTHER" id="PTHR39455">
    <property type="entry name" value="CELL DIVISION PROTEIN ZAPD"/>
    <property type="match status" value="1"/>
</dbReference>
<dbReference type="AlphaFoldDB" id="A0A077DIM3"/>
<dbReference type="InterPro" id="IPR036268">
    <property type="entry name" value="ZapD_sf"/>
</dbReference>
<keyword evidence="7" id="KW-1185">Reference proteome</keyword>
<protein>
    <recommendedName>
        <fullName evidence="5">Cell division protein ZapD</fullName>
    </recommendedName>
    <alternativeName>
        <fullName evidence="5">Z ring-associated protein D</fullName>
    </alternativeName>
</protein>
<gene>
    <name evidence="5" type="primary">zapD</name>
    <name evidence="6" type="ORF">IX83_06620</name>
</gene>